<dbReference type="InterPro" id="IPR005190">
    <property type="entry name" value="GlnE_rpt_dom"/>
</dbReference>
<evidence type="ECO:0000313" key="11">
    <source>
        <dbReference type="Proteomes" id="UP000036700"/>
    </source>
</evidence>
<keyword evidence="2 7" id="KW-0548">Nucleotidyltransferase</keyword>
<keyword evidence="6 7" id="KW-0511">Multifunctional enzyme</keyword>
<dbReference type="Gene3D" id="3.30.460.10">
    <property type="entry name" value="Beta Polymerase, domain 2"/>
    <property type="match status" value="2"/>
</dbReference>
<evidence type="ECO:0000259" key="9">
    <source>
        <dbReference type="Pfam" id="PF08335"/>
    </source>
</evidence>
<dbReference type="Proteomes" id="UP000036700">
    <property type="component" value="Chromosome"/>
</dbReference>
<dbReference type="OrthoDB" id="9759366at2"/>
<comment type="catalytic activity">
    <reaction evidence="7">
        <text>[glutamine synthetase]-O(4)-(5'-adenylyl)-L-tyrosine + phosphate = [glutamine synthetase]-L-tyrosine + ADP</text>
        <dbReference type="Rhea" id="RHEA:43716"/>
        <dbReference type="Rhea" id="RHEA-COMP:10660"/>
        <dbReference type="Rhea" id="RHEA-COMP:10661"/>
        <dbReference type="ChEBI" id="CHEBI:43474"/>
        <dbReference type="ChEBI" id="CHEBI:46858"/>
        <dbReference type="ChEBI" id="CHEBI:83624"/>
        <dbReference type="ChEBI" id="CHEBI:456216"/>
        <dbReference type="EC" id="2.7.7.89"/>
    </reaction>
</comment>
<dbReference type="EMBL" id="CP011568">
    <property type="protein sequence ID" value="AKJ70044.1"/>
    <property type="molecule type" value="Genomic_DNA"/>
</dbReference>
<evidence type="ECO:0000256" key="6">
    <source>
        <dbReference type="ARBA" id="ARBA00023268"/>
    </source>
</evidence>
<dbReference type="HAMAP" id="MF_00802">
    <property type="entry name" value="GlnE"/>
    <property type="match status" value="1"/>
</dbReference>
<dbReference type="InterPro" id="IPR043519">
    <property type="entry name" value="NT_sf"/>
</dbReference>
<dbReference type="CDD" id="cd05401">
    <property type="entry name" value="NT_GlnE_GlnD_like"/>
    <property type="match status" value="2"/>
</dbReference>
<evidence type="ECO:0000256" key="1">
    <source>
        <dbReference type="ARBA" id="ARBA00022679"/>
    </source>
</evidence>
<comment type="similarity">
    <text evidence="7">Belongs to the GlnE family.</text>
</comment>
<dbReference type="RefSeq" id="WP_047215951.1">
    <property type="nucleotide sequence ID" value="NZ_CP011568.3"/>
</dbReference>
<dbReference type="SUPFAM" id="SSF81593">
    <property type="entry name" value="Nucleotidyltransferase substrate binding subunit/domain"/>
    <property type="match status" value="2"/>
</dbReference>
<dbReference type="Gene3D" id="1.20.120.1510">
    <property type="match status" value="1"/>
</dbReference>
<evidence type="ECO:0000256" key="2">
    <source>
        <dbReference type="ARBA" id="ARBA00022695"/>
    </source>
</evidence>
<dbReference type="Gene3D" id="1.20.120.330">
    <property type="entry name" value="Nucleotidyltransferases domain 2"/>
    <property type="match status" value="2"/>
</dbReference>
<sequence>MTADKAVSSLEISQYSRYAARVLASRPALAAELPALVAHPIDLAWMAARFAELVGVPANQAAPDEAALQRALRVLRNDVMCVIMARDLAGAASLSEVTQTITSLAEFSIRTALAVLTRDLQAVHGTPMTPEGEPQALAVVGMGKLGGGELNVSSDVDLIFLYEDDGETADLQGSGHCRLLSNHEFFTKLGRKLIGALAELTADGYVFRVDMRLRPNGDSGPLVCSLPMLEEYFYVQGREWERYAWIKGRLVSDTTDAAGQRMAHQLAQRVQPFVFRRYLDYGVISAIRALHAQIRREAERRAHAKPERINDVKLGRGGIREIEFTAQVFQLIRGGQEPELRIRPTLAVLDVAARRGWLAQNVVERLKQSYEFLRRLEHRIQYLDDAQTHVLPTRQDDLAALARAMGFDSAAALLMALDEHREFVAEQFDQVFADKSNGHGTRGSHEADCPPELWGAMLADEGQDQALTEMLRTLGFADPAASLERLQASWTSTRYKALPEASRQRFDLLVQRTIEGAREASAPDVVLARMLDLLAAISRRGSYLALLTEYPRALARVLHVLAASRWAAGYLTRHPQLLDELLDDDTLAAPFDWPAFKTELRRRLAQHGAEAAIEMQMDVLRRAHHAETFRILLLDLQGALTVEAISDRLSELADALVEVTLETIWGHLASRHREVPRFAVVAYGKLGGKELGYSSDLDLIFLYQDDDDRAPDAYALLARRFVTWLTTHTAAGMMYDVDLRLRPNGLSGLLVTSLESFRQYQFRQGAANTAWVWEHQALSRARFCAGDADIGAAFEQIRADVLRVPREAGPLADEIIAMRQKVLDGHPNPTALFDLKHDVGGMVDIEFTVQYLVLRHAAAHAEFLRNAGNIALLREAGRLGLIDVEQAERVGTAYRTYRAMQHKLRLDGMETARVDPDQVTQEREAVTALWTAVFGRR</sequence>
<feature type="region of interest" description="Adenylyl transferase" evidence="7">
    <location>
        <begin position="454"/>
        <end position="937"/>
    </location>
</feature>
<dbReference type="InterPro" id="IPR013546">
    <property type="entry name" value="PII_UdlTrfase/GS_AdlTrfase"/>
</dbReference>
<organism evidence="10 11">
    <name type="scientific">Pandoraea thiooxydans</name>
    <dbReference type="NCBI Taxonomy" id="445709"/>
    <lineage>
        <taxon>Bacteria</taxon>
        <taxon>Pseudomonadati</taxon>
        <taxon>Pseudomonadota</taxon>
        <taxon>Betaproteobacteria</taxon>
        <taxon>Burkholderiales</taxon>
        <taxon>Burkholderiaceae</taxon>
        <taxon>Pandoraea</taxon>
    </lineage>
</organism>
<keyword evidence="4 7" id="KW-0067">ATP-binding</keyword>
<keyword evidence="1 7" id="KW-0808">Transferase</keyword>
<dbReference type="KEGG" id="ptx:ABW99_19370"/>
<dbReference type="FunFam" id="1.20.120.330:FF:000005">
    <property type="entry name" value="Bifunctional glutamine synthetase adenylyltransferase/adenylyl-removing enzyme"/>
    <property type="match status" value="1"/>
</dbReference>
<evidence type="ECO:0000259" key="8">
    <source>
        <dbReference type="Pfam" id="PF03710"/>
    </source>
</evidence>
<evidence type="ECO:0000256" key="4">
    <source>
        <dbReference type="ARBA" id="ARBA00022840"/>
    </source>
</evidence>
<dbReference type="GO" id="GO:0000287">
    <property type="term" value="F:magnesium ion binding"/>
    <property type="evidence" value="ECO:0007669"/>
    <property type="project" value="UniProtKB-UniRule"/>
</dbReference>
<dbReference type="GO" id="GO:0008882">
    <property type="term" value="F:[glutamate-ammonia-ligase] adenylyltransferase activity"/>
    <property type="evidence" value="ECO:0007669"/>
    <property type="project" value="UniProtKB-UniRule"/>
</dbReference>
<keyword evidence="11" id="KW-1185">Reference proteome</keyword>
<dbReference type="EC" id="2.7.7.42" evidence="7"/>
<evidence type="ECO:0000313" key="10">
    <source>
        <dbReference type="EMBL" id="AKJ70044.1"/>
    </source>
</evidence>
<dbReference type="NCBIfam" id="NF008292">
    <property type="entry name" value="PRK11072.1"/>
    <property type="match status" value="1"/>
</dbReference>
<evidence type="ECO:0000256" key="5">
    <source>
        <dbReference type="ARBA" id="ARBA00022842"/>
    </source>
</evidence>
<dbReference type="GO" id="GO:0005524">
    <property type="term" value="F:ATP binding"/>
    <property type="evidence" value="ECO:0007669"/>
    <property type="project" value="UniProtKB-UniRule"/>
</dbReference>
<protein>
    <recommendedName>
        <fullName evidence="7">Bifunctional glutamine synthetase adenylyltransferase/adenylyl-removing enzyme</fullName>
    </recommendedName>
    <alternativeName>
        <fullName evidence="7">ATP:glutamine synthetase adenylyltransferase</fullName>
    </alternativeName>
    <alternativeName>
        <fullName evidence="7">ATase</fullName>
    </alternativeName>
    <domain>
        <recommendedName>
            <fullName evidence="7">Glutamine synthetase adenylyl-L-tyrosine phosphorylase</fullName>
            <ecNumber evidence="7">2.7.7.89</ecNumber>
        </recommendedName>
        <alternativeName>
            <fullName evidence="7">Adenylyl removase</fullName>
            <shortName evidence="7">AR</shortName>
            <shortName evidence="7">AT-N</shortName>
        </alternativeName>
    </domain>
    <domain>
        <recommendedName>
            <fullName evidence="7">Glutamine synthetase adenylyl transferase</fullName>
            <ecNumber evidence="7">2.7.7.42</ecNumber>
        </recommendedName>
        <alternativeName>
            <fullName evidence="7">Adenylyl transferase</fullName>
            <shortName evidence="7">AT</shortName>
            <shortName evidence="7">AT-C</shortName>
        </alternativeName>
    </domain>
</protein>
<feature type="domain" description="PII-uridylyltransferase/Glutamine-synthetase adenylyltransferase" evidence="9">
    <location>
        <begin position="289"/>
        <end position="432"/>
    </location>
</feature>
<dbReference type="STRING" id="445709.ABW99_19370"/>
<proteinExistence type="inferred from homology"/>
<evidence type="ECO:0000256" key="3">
    <source>
        <dbReference type="ARBA" id="ARBA00022741"/>
    </source>
</evidence>
<dbReference type="PATRIC" id="fig|445709.3.peg.4068"/>
<dbReference type="Pfam" id="PF03710">
    <property type="entry name" value="GlnE"/>
    <property type="match status" value="2"/>
</dbReference>
<dbReference type="EC" id="2.7.7.89" evidence="7"/>
<dbReference type="AlphaFoldDB" id="A0A0G3EVK4"/>
<dbReference type="GO" id="GO:0000820">
    <property type="term" value="P:regulation of glutamine family amino acid metabolic process"/>
    <property type="evidence" value="ECO:0007669"/>
    <property type="project" value="UniProtKB-UniRule"/>
</dbReference>
<comment type="cofactor">
    <cofactor evidence="7">
        <name>Mg(2+)</name>
        <dbReference type="ChEBI" id="CHEBI:18420"/>
    </cofactor>
</comment>
<comment type="function">
    <text evidence="7">Involved in the regulation of glutamine synthetase GlnA, a key enzyme in the process to assimilate ammonia. When cellular nitrogen levels are high, the C-terminal adenylyl transferase (AT) inactivates GlnA by covalent transfer of an adenylyl group from ATP to specific tyrosine residue of GlnA, thus reducing its activity. Conversely, when nitrogen levels are low, the N-terminal adenylyl removase (AR) activates GlnA by removing the adenylyl group by phosphorolysis, increasing its activity. The regulatory region of GlnE binds the signal transduction protein PII (GlnB) which indicates the nitrogen status of the cell.</text>
</comment>
<name>A0A0G3EVK4_9BURK</name>
<feature type="region of interest" description="Adenylyl removase" evidence="7">
    <location>
        <begin position="1"/>
        <end position="452"/>
    </location>
</feature>
<dbReference type="PANTHER" id="PTHR30621:SF0">
    <property type="entry name" value="BIFUNCTIONAL GLUTAMINE SYNTHETASE ADENYLYLTRANSFERASE_ADENYLYL-REMOVING ENZYME"/>
    <property type="match status" value="1"/>
</dbReference>
<dbReference type="GO" id="GO:0047388">
    <property type="term" value="F:[glutamine synthetase]-adenylyl-L-tyrosine phosphorylase activity"/>
    <property type="evidence" value="ECO:0007669"/>
    <property type="project" value="UniProtKB-EC"/>
</dbReference>
<keyword evidence="3 7" id="KW-0547">Nucleotide-binding</keyword>
<dbReference type="PANTHER" id="PTHR30621">
    <property type="entry name" value="GLUTAMINE SYNTHETASE ADENYLYLTRANSFERASE"/>
    <property type="match status" value="1"/>
</dbReference>
<gene>
    <name evidence="7" type="primary">glnE</name>
    <name evidence="10" type="ORF">ABW99_19370</name>
</gene>
<dbReference type="InterPro" id="IPR023057">
    <property type="entry name" value="GlnE"/>
</dbReference>
<reference evidence="11" key="1">
    <citation type="submission" date="2015-06" db="EMBL/GenBank/DDBJ databases">
        <authorList>
            <person name="Lim Y.L."/>
            <person name="Ee R."/>
            <person name="Yong D."/>
            <person name="How K.Y."/>
            <person name="Yin W.F."/>
            <person name="Chan K.G."/>
        </authorList>
    </citation>
    <scope>NUCLEOTIDE SEQUENCE [LARGE SCALE GENOMIC DNA]</scope>
    <source>
        <strain evidence="11">DSM 25325</strain>
    </source>
</reference>
<feature type="domain" description="Glutamate-ammonia ligase adenylyltransferase repeated" evidence="8">
    <location>
        <begin position="555"/>
        <end position="796"/>
    </location>
</feature>
<keyword evidence="5 7" id="KW-0460">Magnesium</keyword>
<feature type="domain" description="PII-uridylyltransferase/Glutamine-synthetase adenylyltransferase" evidence="9">
    <location>
        <begin position="833"/>
        <end position="906"/>
    </location>
</feature>
<feature type="domain" description="Glutamate-ammonia ligase adenylyltransferase repeated" evidence="8">
    <location>
        <begin position="12"/>
        <end position="257"/>
    </location>
</feature>
<dbReference type="Pfam" id="PF08335">
    <property type="entry name" value="GlnD_UR_UTase"/>
    <property type="match status" value="2"/>
</dbReference>
<evidence type="ECO:0000256" key="7">
    <source>
        <dbReference type="HAMAP-Rule" id="MF_00802"/>
    </source>
</evidence>
<dbReference type="GO" id="GO:0005829">
    <property type="term" value="C:cytosol"/>
    <property type="evidence" value="ECO:0007669"/>
    <property type="project" value="TreeGrafter"/>
</dbReference>
<comment type="catalytic activity">
    <reaction evidence="7">
        <text>[glutamine synthetase]-L-tyrosine + ATP = [glutamine synthetase]-O(4)-(5'-adenylyl)-L-tyrosine + diphosphate</text>
        <dbReference type="Rhea" id="RHEA:18589"/>
        <dbReference type="Rhea" id="RHEA-COMP:10660"/>
        <dbReference type="Rhea" id="RHEA-COMP:10661"/>
        <dbReference type="ChEBI" id="CHEBI:30616"/>
        <dbReference type="ChEBI" id="CHEBI:33019"/>
        <dbReference type="ChEBI" id="CHEBI:46858"/>
        <dbReference type="ChEBI" id="CHEBI:83624"/>
        <dbReference type="EC" id="2.7.7.42"/>
    </reaction>
</comment>
<dbReference type="SUPFAM" id="SSF81301">
    <property type="entry name" value="Nucleotidyltransferase"/>
    <property type="match status" value="2"/>
</dbReference>
<accession>A0A0G3EVK4</accession>